<comment type="caution">
    <text evidence="2">The sequence shown here is derived from an EMBL/GenBank/DDBJ whole genome shotgun (WGS) entry which is preliminary data.</text>
</comment>
<name>Q4SZN4_TETNG</name>
<proteinExistence type="predicted"/>
<feature type="region of interest" description="Disordered" evidence="1">
    <location>
        <begin position="213"/>
        <end position="248"/>
    </location>
</feature>
<feature type="compositionally biased region" description="Low complexity" evidence="1">
    <location>
        <begin position="9"/>
        <end position="20"/>
    </location>
</feature>
<evidence type="ECO:0000313" key="2">
    <source>
        <dbReference type="EMBL" id="CAF93898.1"/>
    </source>
</evidence>
<protein>
    <submittedName>
        <fullName evidence="2">(spotted green pufferfish) hypothetical protein</fullName>
    </submittedName>
</protein>
<reference evidence="2" key="2">
    <citation type="submission" date="2004-02" db="EMBL/GenBank/DDBJ databases">
        <authorList>
            <consortium name="Genoscope"/>
            <consortium name="Whitehead Institute Centre for Genome Research"/>
        </authorList>
    </citation>
    <scope>NUCLEOTIDE SEQUENCE</scope>
</reference>
<dbReference type="AlphaFoldDB" id="Q4SZN4"/>
<organism evidence="2">
    <name type="scientific">Tetraodon nigroviridis</name>
    <name type="common">Spotted green pufferfish</name>
    <name type="synonym">Chelonodon nigroviridis</name>
    <dbReference type="NCBI Taxonomy" id="99883"/>
    <lineage>
        <taxon>Eukaryota</taxon>
        <taxon>Metazoa</taxon>
        <taxon>Chordata</taxon>
        <taxon>Craniata</taxon>
        <taxon>Vertebrata</taxon>
        <taxon>Euteleostomi</taxon>
        <taxon>Actinopterygii</taxon>
        <taxon>Neopterygii</taxon>
        <taxon>Teleostei</taxon>
        <taxon>Neoteleostei</taxon>
        <taxon>Acanthomorphata</taxon>
        <taxon>Eupercaria</taxon>
        <taxon>Tetraodontiformes</taxon>
        <taxon>Tetradontoidea</taxon>
        <taxon>Tetraodontidae</taxon>
        <taxon>Tetraodon</taxon>
    </lineage>
</organism>
<evidence type="ECO:0000256" key="1">
    <source>
        <dbReference type="SAM" id="MobiDB-lite"/>
    </source>
</evidence>
<sequence>MQRRKSSGALAVPAPAPARAALHRSQPARQRQWQRKEDGITFQIPDIEDGGEVPLGMAENLSAVTSKMEVQEMGRGAGGGGGRRDGFCSTSMRGLVQIRQESVRCQRWASGLHGSPPVHLIAYTPSIWPAPSLSRVKIRPRTPALLVFPWQCHRACPAHCQLPTLGQRMQQPLHYLSLAANSCSLQFEKRFKLWAQSHVTCVSAPFPEELQKKAEGEQGEAETCSTSHGNVSVARQPVSATGPGTSFN</sequence>
<reference evidence="2" key="1">
    <citation type="journal article" date="2004" name="Nature">
        <title>Genome duplication in the teleost fish Tetraodon nigroviridis reveals the early vertebrate proto-karyotype.</title>
        <authorList>
            <person name="Jaillon O."/>
            <person name="Aury J.-M."/>
            <person name="Brunet F."/>
            <person name="Petit J.-L."/>
            <person name="Stange-Thomann N."/>
            <person name="Mauceli E."/>
            <person name="Bouneau L."/>
            <person name="Fischer C."/>
            <person name="Ozouf-Costaz C."/>
            <person name="Bernot A."/>
            <person name="Nicaud S."/>
            <person name="Jaffe D."/>
            <person name="Fisher S."/>
            <person name="Lutfalla G."/>
            <person name="Dossat C."/>
            <person name="Segurens B."/>
            <person name="Dasilva C."/>
            <person name="Salanoubat M."/>
            <person name="Levy M."/>
            <person name="Boudet N."/>
            <person name="Castellano S."/>
            <person name="Anthouard V."/>
            <person name="Jubin C."/>
            <person name="Castelli V."/>
            <person name="Katinka M."/>
            <person name="Vacherie B."/>
            <person name="Biemont C."/>
            <person name="Skalli Z."/>
            <person name="Cattolico L."/>
            <person name="Poulain J."/>
            <person name="De Berardinis V."/>
            <person name="Cruaud C."/>
            <person name="Duprat S."/>
            <person name="Brottier P."/>
            <person name="Coutanceau J.-P."/>
            <person name="Gouzy J."/>
            <person name="Parra G."/>
            <person name="Lardier G."/>
            <person name="Chapple C."/>
            <person name="McKernan K.J."/>
            <person name="McEwan P."/>
            <person name="Bosak S."/>
            <person name="Kellis M."/>
            <person name="Volff J.-N."/>
            <person name="Guigo R."/>
            <person name="Zody M.C."/>
            <person name="Mesirov J."/>
            <person name="Lindblad-Toh K."/>
            <person name="Birren B."/>
            <person name="Nusbaum C."/>
            <person name="Kahn D."/>
            <person name="Robinson-Rechavi M."/>
            <person name="Laudet V."/>
            <person name="Schachter V."/>
            <person name="Quetier F."/>
            <person name="Saurin W."/>
            <person name="Scarpelli C."/>
            <person name="Wincker P."/>
            <person name="Lander E.S."/>
            <person name="Weissenbach J."/>
            <person name="Roest Crollius H."/>
        </authorList>
    </citation>
    <scope>NUCLEOTIDE SEQUENCE [LARGE SCALE GENOMIC DNA]</scope>
</reference>
<feature type="region of interest" description="Disordered" evidence="1">
    <location>
        <begin position="1"/>
        <end position="39"/>
    </location>
</feature>
<dbReference type="EMBL" id="CAAE01011568">
    <property type="protein sequence ID" value="CAF93898.1"/>
    <property type="molecule type" value="Genomic_DNA"/>
</dbReference>
<gene>
    <name evidence="2" type="ORF">GSTENG00009764001</name>
</gene>
<dbReference type="KEGG" id="tng:GSTEN00009764G001"/>
<accession>Q4SZN4</accession>
<feature type="compositionally biased region" description="Polar residues" evidence="1">
    <location>
        <begin position="238"/>
        <end position="248"/>
    </location>
</feature>